<comment type="caution">
    <text evidence="2">The sequence shown here is derived from an EMBL/GenBank/DDBJ whole genome shotgun (WGS) entry which is preliminary data.</text>
</comment>
<evidence type="ECO:0000256" key="1">
    <source>
        <dbReference type="SAM" id="MobiDB-lite"/>
    </source>
</evidence>
<reference evidence="2" key="1">
    <citation type="submission" date="2021-03" db="EMBL/GenBank/DDBJ databases">
        <title>Whole genome sequence of Streptomyces bomunensis MMS17-BM035.</title>
        <authorList>
            <person name="Lee J.H."/>
        </authorList>
    </citation>
    <scope>NUCLEOTIDE SEQUENCE</scope>
    <source>
        <strain evidence="2">MMS17-BM035</strain>
    </source>
</reference>
<feature type="region of interest" description="Disordered" evidence="1">
    <location>
        <begin position="53"/>
        <end position="86"/>
    </location>
</feature>
<proteinExistence type="predicted"/>
<evidence type="ECO:0000313" key="3">
    <source>
        <dbReference type="Proteomes" id="UP000670475"/>
    </source>
</evidence>
<gene>
    <name evidence="2" type="ORF">JFN87_00660</name>
</gene>
<feature type="compositionally biased region" description="Basic and acidic residues" evidence="1">
    <location>
        <begin position="53"/>
        <end position="63"/>
    </location>
</feature>
<organism evidence="2 3">
    <name type="scientific">Streptomyces montanisoli</name>
    <dbReference type="NCBI Taxonomy" id="2798581"/>
    <lineage>
        <taxon>Bacteria</taxon>
        <taxon>Bacillati</taxon>
        <taxon>Actinomycetota</taxon>
        <taxon>Actinomycetes</taxon>
        <taxon>Kitasatosporales</taxon>
        <taxon>Streptomycetaceae</taxon>
        <taxon>Streptomyces</taxon>
    </lineage>
</organism>
<dbReference type="Proteomes" id="UP000670475">
    <property type="component" value="Unassembled WGS sequence"/>
</dbReference>
<protein>
    <submittedName>
        <fullName evidence="2">Uncharacterized protein</fullName>
    </submittedName>
</protein>
<sequence>MGLWSYQLMVPPLQINKNHVIPDAASDQLRRAVGAAQAAVRTDVVVLLAHDEHGLTEQRDPHRVPAPRNRGHEIDEVPPGTVGRGHLTPETRVVRRRCHASKTDVVLVGAPLEAAGQLMSAGVAGVGPFTGATGQLMSAGVTAGPREAAAGQLRSAGTIAGPCAPAAGQLMSAGVTAGPCAPTAGQLMSAGTIAGPCAPAAGQLMSAGTAWCAFVPAYPDVAFAAAGASPDPKPEAATVPNANGIANAAASIERSNLFFIVGFVLT</sequence>
<evidence type="ECO:0000313" key="2">
    <source>
        <dbReference type="EMBL" id="MBP0456013.1"/>
    </source>
</evidence>
<name>A0A940M7V0_9ACTN</name>
<accession>A0A940M7V0</accession>
<keyword evidence="3" id="KW-1185">Reference proteome</keyword>
<dbReference type="EMBL" id="JAGIQL010000001">
    <property type="protein sequence ID" value="MBP0456013.1"/>
    <property type="molecule type" value="Genomic_DNA"/>
</dbReference>
<dbReference type="AlphaFoldDB" id="A0A940M7V0"/>